<dbReference type="EMBL" id="NMUH01000889">
    <property type="protein sequence ID" value="MQL86279.1"/>
    <property type="molecule type" value="Genomic_DNA"/>
</dbReference>
<reference evidence="1" key="1">
    <citation type="submission" date="2017-07" db="EMBL/GenBank/DDBJ databases">
        <title>Taro Niue Genome Assembly and Annotation.</title>
        <authorList>
            <person name="Atibalentja N."/>
            <person name="Keating K."/>
            <person name="Fields C.J."/>
        </authorList>
    </citation>
    <scope>NUCLEOTIDE SEQUENCE</scope>
    <source>
        <strain evidence="1">Niue_2</strain>
        <tissue evidence="1">Leaf</tissue>
    </source>
</reference>
<organism evidence="1 2">
    <name type="scientific">Colocasia esculenta</name>
    <name type="common">Wild taro</name>
    <name type="synonym">Arum esculentum</name>
    <dbReference type="NCBI Taxonomy" id="4460"/>
    <lineage>
        <taxon>Eukaryota</taxon>
        <taxon>Viridiplantae</taxon>
        <taxon>Streptophyta</taxon>
        <taxon>Embryophyta</taxon>
        <taxon>Tracheophyta</taxon>
        <taxon>Spermatophyta</taxon>
        <taxon>Magnoliopsida</taxon>
        <taxon>Liliopsida</taxon>
        <taxon>Araceae</taxon>
        <taxon>Aroideae</taxon>
        <taxon>Colocasieae</taxon>
        <taxon>Colocasia</taxon>
    </lineage>
</organism>
<evidence type="ECO:0000313" key="2">
    <source>
        <dbReference type="Proteomes" id="UP000652761"/>
    </source>
</evidence>
<keyword evidence="2" id="KW-1185">Reference proteome</keyword>
<evidence type="ECO:0000313" key="1">
    <source>
        <dbReference type="EMBL" id="MQL86279.1"/>
    </source>
</evidence>
<comment type="caution">
    <text evidence="1">The sequence shown here is derived from an EMBL/GenBank/DDBJ whole genome shotgun (WGS) entry which is preliminary data.</text>
</comment>
<sequence length="309" mass="33372">MGSQQPPLEVISRPIPSSISASVIHQTIVVPSEQKKKREEFLVLGQGEVAKRRDEFYEQSLGCGSQHGDGGSAQGSGLLQVEPHHQVSPPALQDQPGFPLAGPEDALFDRQKKIGGERAGEAVGGVLEESHVLELLGASWVVAASLGVVEALKDQGFCRWSYAFRQLQQNAKNNVGSVSQARRFSSSVDRRRGGEAAAAAAQSEESLRKVIREQKDQEKGYMGSAGRASWVVAASLGAVEALKDQGFCRWSYAFRQLQQHAKNNVGSVSQARRFSSSVDRRRGGEAAAAAVQSEESLRKVMFLSCWGPN</sequence>
<dbReference type="PANTHER" id="PTHR33090">
    <property type="entry name" value="DUF3774 DOMAIN PROTEIN-RELATED"/>
    <property type="match status" value="1"/>
</dbReference>
<dbReference type="OrthoDB" id="691528at2759"/>
<name>A0A843V3K6_COLES</name>
<proteinExistence type="predicted"/>
<dbReference type="InterPro" id="IPR022251">
    <property type="entry name" value="DUF3774_wound-induced"/>
</dbReference>
<protein>
    <submittedName>
        <fullName evidence="1">Uncharacterized protein</fullName>
    </submittedName>
</protein>
<dbReference type="AlphaFoldDB" id="A0A843V3K6"/>
<dbReference type="Proteomes" id="UP000652761">
    <property type="component" value="Unassembled WGS sequence"/>
</dbReference>
<gene>
    <name evidence="1" type="ORF">Taro_018815</name>
</gene>
<accession>A0A843V3K6</accession>
<dbReference type="Pfam" id="PF12609">
    <property type="entry name" value="DUF3774"/>
    <property type="match status" value="2"/>
</dbReference>